<gene>
    <name evidence="4" type="ORF">TeGR_g5142</name>
</gene>
<evidence type="ECO:0000259" key="3">
    <source>
        <dbReference type="Pfam" id="PF13225"/>
    </source>
</evidence>
<dbReference type="Pfam" id="PF13225">
    <property type="entry name" value="D27-like_C"/>
    <property type="match status" value="1"/>
</dbReference>
<feature type="compositionally biased region" description="Pro residues" evidence="1">
    <location>
        <begin position="297"/>
        <end position="313"/>
    </location>
</feature>
<evidence type="ECO:0000256" key="1">
    <source>
        <dbReference type="SAM" id="MobiDB-lite"/>
    </source>
</evidence>
<organism evidence="4 5">
    <name type="scientific">Tetraparma gracilis</name>
    <dbReference type="NCBI Taxonomy" id="2962635"/>
    <lineage>
        <taxon>Eukaryota</taxon>
        <taxon>Sar</taxon>
        <taxon>Stramenopiles</taxon>
        <taxon>Ochrophyta</taxon>
        <taxon>Bolidophyceae</taxon>
        <taxon>Parmales</taxon>
        <taxon>Triparmaceae</taxon>
        <taxon>Tetraparma</taxon>
    </lineage>
</organism>
<evidence type="ECO:0000256" key="2">
    <source>
        <dbReference type="SAM" id="SignalP"/>
    </source>
</evidence>
<dbReference type="PANTHER" id="PTHR33591">
    <property type="entry name" value="BETA-CAROTENE ISOMERASE D27"/>
    <property type="match status" value="1"/>
</dbReference>
<name>A0ABQ6N541_9STRA</name>
<reference evidence="4 5" key="1">
    <citation type="journal article" date="2023" name="Commun. Biol.">
        <title>Genome analysis of Parmales, the sister group of diatoms, reveals the evolutionary specialization of diatoms from phago-mixotrophs to photoautotrophs.</title>
        <authorList>
            <person name="Ban H."/>
            <person name="Sato S."/>
            <person name="Yoshikawa S."/>
            <person name="Yamada K."/>
            <person name="Nakamura Y."/>
            <person name="Ichinomiya M."/>
            <person name="Sato N."/>
            <person name="Blanc-Mathieu R."/>
            <person name="Endo H."/>
            <person name="Kuwata A."/>
            <person name="Ogata H."/>
        </authorList>
    </citation>
    <scope>NUCLEOTIDE SEQUENCE [LARGE SCALE GENOMIC DNA]</scope>
</reference>
<sequence>MIPTLILSLLLLLLPSSSPLSAPSTPPHPPFDPLLAGRTLDPSSIVGPGFHGPLGPLLDSLLLSRFRASLDSSLPPLPKGKPAPPETYDGAVEMVRHLLRSYSSPAAATEKSREILAGLFPDLPPVPPPPLRKLLRLPPPLAADRGLLYWFRLLFSSPSPLLSARLNCLATAAFGQWLMGPCHVASLPASLSPPPPAAVLPAFANATGTLLLVPRCRFLEAAGCAELCSSSCRLPTQKFFAEQMGVPLRMVPDYERFSCEFQFGVEPSPEEEGEFAVGGCFEKCSMGKMNERRQPPASFPSPAAPPPAFPPPSDALSPADPSYNSVPLLQSELALADALLLRNAAQLGSFVDEAEQWREQGGADRRALGRRGGVERRLGELLGEGGGE</sequence>
<dbReference type="InterPro" id="IPR038938">
    <property type="entry name" value="D27-like"/>
</dbReference>
<accession>A0ABQ6N541</accession>
<feature type="region of interest" description="Disordered" evidence="1">
    <location>
        <begin position="291"/>
        <end position="321"/>
    </location>
</feature>
<keyword evidence="5" id="KW-1185">Reference proteome</keyword>
<proteinExistence type="predicted"/>
<dbReference type="EMBL" id="BRYB01002114">
    <property type="protein sequence ID" value="GMI39883.1"/>
    <property type="molecule type" value="Genomic_DNA"/>
</dbReference>
<feature type="domain" description="Beta-carotene isomerase D27-like C-terminal" evidence="3">
    <location>
        <begin position="177"/>
        <end position="272"/>
    </location>
</feature>
<comment type="caution">
    <text evidence="4">The sequence shown here is derived from an EMBL/GenBank/DDBJ whole genome shotgun (WGS) entry which is preliminary data.</text>
</comment>
<feature type="signal peptide" evidence="2">
    <location>
        <begin position="1"/>
        <end position="19"/>
    </location>
</feature>
<dbReference type="PANTHER" id="PTHR33591:SF2">
    <property type="entry name" value="BETA-CAROTENE ISOMERASE D27"/>
    <property type="match status" value="1"/>
</dbReference>
<keyword evidence="2" id="KW-0732">Signal</keyword>
<feature type="chain" id="PRO_5045950114" description="Beta-carotene isomerase D27-like C-terminal domain-containing protein" evidence="2">
    <location>
        <begin position="20"/>
        <end position="388"/>
    </location>
</feature>
<evidence type="ECO:0000313" key="5">
    <source>
        <dbReference type="Proteomes" id="UP001165060"/>
    </source>
</evidence>
<protein>
    <recommendedName>
        <fullName evidence="3">Beta-carotene isomerase D27-like C-terminal domain-containing protein</fullName>
    </recommendedName>
</protein>
<evidence type="ECO:0000313" key="4">
    <source>
        <dbReference type="EMBL" id="GMI39883.1"/>
    </source>
</evidence>
<dbReference type="InterPro" id="IPR025114">
    <property type="entry name" value="D27-like_C"/>
</dbReference>
<dbReference type="Proteomes" id="UP001165060">
    <property type="component" value="Unassembled WGS sequence"/>
</dbReference>